<proteinExistence type="predicted"/>
<evidence type="ECO:0000256" key="5">
    <source>
        <dbReference type="ARBA" id="ARBA00023136"/>
    </source>
</evidence>
<dbReference type="PROSITE" id="PS50262">
    <property type="entry name" value="G_PROTEIN_RECEP_F1_2"/>
    <property type="match status" value="1"/>
</dbReference>
<dbReference type="Pfam" id="PF00001">
    <property type="entry name" value="7tm_1"/>
    <property type="match status" value="1"/>
</dbReference>
<feature type="transmembrane region" description="Helical" evidence="8">
    <location>
        <begin position="39"/>
        <end position="59"/>
    </location>
</feature>
<name>A0ABM5G4J5_9SAUR</name>
<evidence type="ECO:0000259" key="9">
    <source>
        <dbReference type="PROSITE" id="PS50262"/>
    </source>
</evidence>
<comment type="subcellular location">
    <subcellularLocation>
        <location evidence="1">Membrane</location>
        <topology evidence="1">Multi-pass membrane protein</topology>
    </subcellularLocation>
</comment>
<dbReference type="GeneID" id="110091081"/>
<feature type="transmembrane region" description="Helical" evidence="8">
    <location>
        <begin position="191"/>
        <end position="219"/>
    </location>
</feature>
<evidence type="ECO:0000313" key="11">
    <source>
        <dbReference type="RefSeq" id="XP_072852573.1"/>
    </source>
</evidence>
<keyword evidence="7" id="KW-0807">Transducer</keyword>
<feature type="domain" description="G-protein coupled receptors family 1 profile" evidence="9">
    <location>
        <begin position="19"/>
        <end position="250"/>
    </location>
</feature>
<keyword evidence="2 8" id="KW-0812">Transmembrane</keyword>
<accession>A0ABM5G4J5</accession>
<gene>
    <name evidence="11" type="primary">LOC110091081</name>
</gene>
<dbReference type="Gene3D" id="1.20.1070.10">
    <property type="entry name" value="Rhodopsin 7-helix transmembrane proteins"/>
    <property type="match status" value="1"/>
</dbReference>
<keyword evidence="6" id="KW-0675">Receptor</keyword>
<reference evidence="11" key="1">
    <citation type="submission" date="2025-08" db="UniProtKB">
        <authorList>
            <consortium name="RefSeq"/>
        </authorList>
    </citation>
    <scope>IDENTIFICATION</scope>
</reference>
<evidence type="ECO:0000256" key="6">
    <source>
        <dbReference type="ARBA" id="ARBA00023170"/>
    </source>
</evidence>
<evidence type="ECO:0000256" key="4">
    <source>
        <dbReference type="ARBA" id="ARBA00023040"/>
    </source>
</evidence>
<feature type="transmembrane region" description="Helical" evidence="8">
    <location>
        <begin position="154"/>
        <end position="179"/>
    </location>
</feature>
<organism evidence="10 11">
    <name type="scientific">Pogona vitticeps</name>
    <name type="common">central bearded dragon</name>
    <dbReference type="NCBI Taxonomy" id="103695"/>
    <lineage>
        <taxon>Eukaryota</taxon>
        <taxon>Metazoa</taxon>
        <taxon>Chordata</taxon>
        <taxon>Craniata</taxon>
        <taxon>Vertebrata</taxon>
        <taxon>Euteleostomi</taxon>
        <taxon>Lepidosauria</taxon>
        <taxon>Squamata</taxon>
        <taxon>Bifurcata</taxon>
        <taxon>Unidentata</taxon>
        <taxon>Episquamata</taxon>
        <taxon>Toxicofera</taxon>
        <taxon>Iguania</taxon>
        <taxon>Acrodonta</taxon>
        <taxon>Agamidae</taxon>
        <taxon>Amphibolurinae</taxon>
        <taxon>Pogona</taxon>
    </lineage>
</organism>
<feature type="transmembrane region" description="Helical" evidence="8">
    <location>
        <begin position="79"/>
        <end position="100"/>
    </location>
</feature>
<dbReference type="PANTHER" id="PTHR11334">
    <property type="entry name" value="MAS-RELATED G-PROTEIN COUPLED RECEPTOR"/>
    <property type="match status" value="1"/>
</dbReference>
<dbReference type="PRINTS" id="PR02108">
    <property type="entry name" value="MRGPCRFAMILY"/>
</dbReference>
<keyword evidence="4" id="KW-0297">G-protein coupled receptor</keyword>
<evidence type="ECO:0000313" key="10">
    <source>
        <dbReference type="Proteomes" id="UP001652642"/>
    </source>
</evidence>
<evidence type="ECO:0000256" key="8">
    <source>
        <dbReference type="SAM" id="Phobius"/>
    </source>
</evidence>
<protein>
    <submittedName>
        <fullName evidence="11">Proto-oncogene Mas-like</fullName>
    </submittedName>
</protein>
<evidence type="ECO:0000256" key="7">
    <source>
        <dbReference type="ARBA" id="ARBA00023224"/>
    </source>
</evidence>
<keyword evidence="5 8" id="KW-0472">Membrane</keyword>
<evidence type="ECO:0000256" key="1">
    <source>
        <dbReference type="ARBA" id="ARBA00004141"/>
    </source>
</evidence>
<evidence type="ECO:0000256" key="3">
    <source>
        <dbReference type="ARBA" id="ARBA00022989"/>
    </source>
</evidence>
<sequence length="292" mass="33416">MQNIIIGFILLISLLGLVGNGVVIWLLGFRIKRNPYTTYILNLSVADFGVLICLIFTAISKSVDILNGRNHFDYLYFYINFDLFFFAYSTSQFLLAAISIERCVAAFFPLWHRCHRPPHLSAIACALIWILSSLLPAVNITLHVTNISFTHDVLFQLIVNVFLCAPLMLISTLTFFIKFYSKANQLQRGKLITAILLALLFFLIFAFPLNLIYIILYIFYIHFSFVTLLSLILIGLLCASLNSSINPLIYFLVGKRLRQSHARVSIKVALQRVFEDEQDCKREQNIKSESLE</sequence>
<dbReference type="SUPFAM" id="SSF81321">
    <property type="entry name" value="Family A G protein-coupled receptor-like"/>
    <property type="match status" value="1"/>
</dbReference>
<dbReference type="PRINTS" id="PR00237">
    <property type="entry name" value="GPCRRHODOPSN"/>
</dbReference>
<dbReference type="InterPro" id="IPR017452">
    <property type="entry name" value="GPCR_Rhodpsn_7TM"/>
</dbReference>
<keyword evidence="10" id="KW-1185">Reference proteome</keyword>
<dbReference type="RefSeq" id="XP_072852573.1">
    <property type="nucleotide sequence ID" value="XM_072996472.1"/>
</dbReference>
<dbReference type="Proteomes" id="UP001652642">
    <property type="component" value="Chromosome 4"/>
</dbReference>
<keyword evidence="3 8" id="KW-1133">Transmembrane helix</keyword>
<dbReference type="InterPro" id="IPR000276">
    <property type="entry name" value="GPCR_Rhodpsn"/>
</dbReference>
<evidence type="ECO:0000256" key="2">
    <source>
        <dbReference type="ARBA" id="ARBA00022692"/>
    </source>
</evidence>
<dbReference type="InterPro" id="IPR026234">
    <property type="entry name" value="MRGPCRFAMILY"/>
</dbReference>
<dbReference type="PANTHER" id="PTHR11334:SF69">
    <property type="entry name" value="G-PROTEIN COUPLED RECEPTORS FAMILY 1 PROFILE DOMAIN-CONTAINING PROTEIN"/>
    <property type="match status" value="1"/>
</dbReference>
<feature type="transmembrane region" description="Helical" evidence="8">
    <location>
        <begin position="120"/>
        <end position="142"/>
    </location>
</feature>
<feature type="transmembrane region" description="Helical" evidence="8">
    <location>
        <begin position="225"/>
        <end position="253"/>
    </location>
</feature>
<feature type="transmembrane region" description="Helical" evidence="8">
    <location>
        <begin position="6"/>
        <end position="27"/>
    </location>
</feature>